<reference evidence="1" key="2">
    <citation type="submission" date="2012-06" db="EMBL/GenBank/DDBJ databases">
        <authorList>
            <person name="Yu Y."/>
            <person name="Currie J."/>
            <person name="Lomeli R."/>
            <person name="Angelova A."/>
            <person name="Collura K."/>
            <person name="Wissotski M."/>
            <person name="Campos D."/>
            <person name="Kudrna D."/>
            <person name="Golser W."/>
            <person name="Ashely E."/>
            <person name="Descour A."/>
            <person name="Fernandes J."/>
            <person name="Soderlund C."/>
            <person name="Walbot V."/>
        </authorList>
    </citation>
    <scope>NUCLEOTIDE SEQUENCE</scope>
    <source>
        <strain evidence="1">B73</strain>
    </source>
</reference>
<proteinExistence type="evidence at transcript level"/>
<dbReference type="AlphaFoldDB" id="C4J0N9"/>
<dbReference type="EMBL" id="BT084386">
    <property type="protein sequence ID" value="ACR34739.1"/>
    <property type="molecule type" value="mRNA"/>
</dbReference>
<accession>C4J0N9</accession>
<name>C4J0N9_MAIZE</name>
<sequence>MDTAPLISPAHHITICCLNVIFSNGDFFVRLDKNDNGKTNAALPTRTNPSKIELMPMDLPGLSLANSHFSMSRASIPTYRKRKVSAMKDKVAKACLVVTLELSVTLCQV</sequence>
<organism evidence="1">
    <name type="scientific">Zea mays</name>
    <name type="common">Maize</name>
    <dbReference type="NCBI Taxonomy" id="4577"/>
    <lineage>
        <taxon>Eukaryota</taxon>
        <taxon>Viridiplantae</taxon>
        <taxon>Streptophyta</taxon>
        <taxon>Embryophyta</taxon>
        <taxon>Tracheophyta</taxon>
        <taxon>Spermatophyta</taxon>
        <taxon>Magnoliopsida</taxon>
        <taxon>Liliopsida</taxon>
        <taxon>Poales</taxon>
        <taxon>Poaceae</taxon>
        <taxon>PACMAD clade</taxon>
        <taxon>Panicoideae</taxon>
        <taxon>Andropogonodae</taxon>
        <taxon>Andropogoneae</taxon>
        <taxon>Tripsacinae</taxon>
        <taxon>Zea</taxon>
    </lineage>
</organism>
<reference evidence="1" key="1">
    <citation type="journal article" date="2009" name="PLoS Genet.">
        <title>Sequencing, mapping, and analysis of 27,455 maize full-length cDNAs.</title>
        <authorList>
            <person name="Soderlund C."/>
            <person name="Descour A."/>
            <person name="Kudrna D."/>
            <person name="Bomhoff M."/>
            <person name="Boyd L."/>
            <person name="Currie J."/>
            <person name="Angelova A."/>
            <person name="Collura K."/>
            <person name="Wissotski M."/>
            <person name="Ashley E."/>
            <person name="Morrow D."/>
            <person name="Fernandes J."/>
            <person name="Walbot V."/>
            <person name="Yu Y."/>
        </authorList>
    </citation>
    <scope>NUCLEOTIDE SEQUENCE</scope>
    <source>
        <strain evidence="1">B73</strain>
    </source>
</reference>
<protein>
    <submittedName>
        <fullName evidence="1">Uncharacterized protein</fullName>
    </submittedName>
</protein>
<evidence type="ECO:0000313" key="1">
    <source>
        <dbReference type="EMBL" id="ACR34739.1"/>
    </source>
</evidence>